<proteinExistence type="predicted"/>
<dbReference type="EMBL" id="GBRH01228992">
    <property type="protein sequence ID" value="JAD68903.1"/>
    <property type="molecule type" value="Transcribed_RNA"/>
</dbReference>
<name>A0A0A9C360_ARUDO</name>
<protein>
    <submittedName>
        <fullName evidence="1">Uncharacterized protein</fullName>
    </submittedName>
</protein>
<accession>A0A0A9C360</accession>
<evidence type="ECO:0000313" key="1">
    <source>
        <dbReference type="EMBL" id="JAD68903.1"/>
    </source>
</evidence>
<reference evidence="1" key="2">
    <citation type="journal article" date="2015" name="Data Brief">
        <title>Shoot transcriptome of the giant reed, Arundo donax.</title>
        <authorList>
            <person name="Barrero R.A."/>
            <person name="Guerrero F.D."/>
            <person name="Moolhuijzen P."/>
            <person name="Goolsby J.A."/>
            <person name="Tidwell J."/>
            <person name="Bellgard S.E."/>
            <person name="Bellgard M.I."/>
        </authorList>
    </citation>
    <scope>NUCLEOTIDE SEQUENCE</scope>
    <source>
        <tissue evidence="1">Shoot tissue taken approximately 20 cm above the soil surface</tissue>
    </source>
</reference>
<reference evidence="1" key="1">
    <citation type="submission" date="2014-09" db="EMBL/GenBank/DDBJ databases">
        <authorList>
            <person name="Magalhaes I.L.F."/>
            <person name="Oliveira U."/>
            <person name="Santos F.R."/>
            <person name="Vidigal T.H.D.A."/>
            <person name="Brescovit A.D."/>
            <person name="Santos A.J."/>
        </authorList>
    </citation>
    <scope>NUCLEOTIDE SEQUENCE</scope>
    <source>
        <tissue evidence="1">Shoot tissue taken approximately 20 cm above the soil surface</tissue>
    </source>
</reference>
<dbReference type="AlphaFoldDB" id="A0A0A9C360"/>
<sequence>MLPNYSKQSNFKKTQCKIPKFNPI</sequence>
<organism evidence="1">
    <name type="scientific">Arundo donax</name>
    <name type="common">Giant reed</name>
    <name type="synonym">Donax arundinaceus</name>
    <dbReference type="NCBI Taxonomy" id="35708"/>
    <lineage>
        <taxon>Eukaryota</taxon>
        <taxon>Viridiplantae</taxon>
        <taxon>Streptophyta</taxon>
        <taxon>Embryophyta</taxon>
        <taxon>Tracheophyta</taxon>
        <taxon>Spermatophyta</taxon>
        <taxon>Magnoliopsida</taxon>
        <taxon>Liliopsida</taxon>
        <taxon>Poales</taxon>
        <taxon>Poaceae</taxon>
        <taxon>PACMAD clade</taxon>
        <taxon>Arundinoideae</taxon>
        <taxon>Arundineae</taxon>
        <taxon>Arundo</taxon>
    </lineage>
</organism>